<organism evidence="2 3">
    <name type="scientific">Gluconobacter wancherniae NBRC 103581</name>
    <dbReference type="NCBI Taxonomy" id="656744"/>
    <lineage>
        <taxon>Bacteria</taxon>
        <taxon>Pseudomonadati</taxon>
        <taxon>Pseudomonadota</taxon>
        <taxon>Alphaproteobacteria</taxon>
        <taxon>Acetobacterales</taxon>
        <taxon>Acetobacteraceae</taxon>
        <taxon>Gluconobacter</taxon>
    </lineage>
</organism>
<evidence type="ECO:0000313" key="2">
    <source>
        <dbReference type="EMBL" id="GEK94052.1"/>
    </source>
</evidence>
<dbReference type="PANTHER" id="PTHR33490">
    <property type="entry name" value="BLR5614 PROTEIN-RELATED"/>
    <property type="match status" value="1"/>
</dbReference>
<evidence type="ECO:0000313" key="3">
    <source>
        <dbReference type="Proteomes" id="UP000321230"/>
    </source>
</evidence>
<protein>
    <submittedName>
        <fullName evidence="2">Transglutaminase</fullName>
    </submittedName>
</protein>
<dbReference type="SUPFAM" id="SSF54001">
    <property type="entry name" value="Cysteine proteinases"/>
    <property type="match status" value="1"/>
</dbReference>
<sequence length="352" mass="38920">MGDRAPVIKLASGQGTGKGPGFVSSVQVVMPVLSVEHITIYRYRRPVGFGLHRLLGRPRDTADQRLLDWTVEVSPFPVGMHSVLDALGNQETWIDLPQRARELKIVNRLRVDHVAILPQDKLLTEGARCFPVAYEGSDISDLARYRESDPSDSHSDVTDWARSFLDHGGRTPVLKLLQRMVETIREDFTYLARHEEGVQSPTRTLALCSGTCRDYAVLMIEAVRALGFAARFVTGYLYCPPVVGVEEVHHGGGATHAWVEVFLPGLGWVDYDPTNAIVGSRDLIRVAVFRDWRRAAPLSGTWTGFPADFLGMDVTVKVCREEGASDEEGKAVECLVQTTQAGNEKPQQALNV</sequence>
<accession>A0A511B2L6</accession>
<dbReference type="PANTHER" id="PTHR33490:SF1">
    <property type="entry name" value="SLL1233 PROTEIN"/>
    <property type="match status" value="1"/>
</dbReference>
<dbReference type="EMBL" id="BJUZ01000002">
    <property type="protein sequence ID" value="GEK94052.1"/>
    <property type="molecule type" value="Genomic_DNA"/>
</dbReference>
<name>A0A511B2L6_9PROT</name>
<dbReference type="Gene3D" id="3.10.620.30">
    <property type="match status" value="1"/>
</dbReference>
<proteinExistence type="predicted"/>
<dbReference type="AlphaFoldDB" id="A0A511B2L6"/>
<dbReference type="InterPro" id="IPR002931">
    <property type="entry name" value="Transglutaminase-like"/>
</dbReference>
<dbReference type="InterPro" id="IPR013589">
    <property type="entry name" value="Bac_transglu_N"/>
</dbReference>
<dbReference type="InterPro" id="IPR038765">
    <property type="entry name" value="Papain-like_cys_pep_sf"/>
</dbReference>
<gene>
    <name evidence="2" type="ORF">GWA01_18220</name>
</gene>
<keyword evidence="3" id="KW-1185">Reference proteome</keyword>
<evidence type="ECO:0000259" key="1">
    <source>
        <dbReference type="SMART" id="SM00460"/>
    </source>
</evidence>
<dbReference type="Pfam" id="PF08379">
    <property type="entry name" value="Bact_transglu_N"/>
    <property type="match status" value="1"/>
</dbReference>
<dbReference type="RefSeq" id="WP_222592704.1">
    <property type="nucleotide sequence ID" value="NZ_BARC01000007.1"/>
</dbReference>
<dbReference type="SMART" id="SM00460">
    <property type="entry name" value="TGc"/>
    <property type="match status" value="1"/>
</dbReference>
<dbReference type="Proteomes" id="UP000321230">
    <property type="component" value="Unassembled WGS sequence"/>
</dbReference>
<reference evidence="2 3" key="1">
    <citation type="submission" date="2019-07" db="EMBL/GenBank/DDBJ databases">
        <title>Whole genome shotgun sequence of Gluconobacter wancherniae NBRC 103581.</title>
        <authorList>
            <person name="Hosoyama A."/>
            <person name="Uohara A."/>
            <person name="Ohji S."/>
            <person name="Ichikawa N."/>
        </authorList>
    </citation>
    <scope>NUCLEOTIDE SEQUENCE [LARGE SCALE GENOMIC DNA]</scope>
    <source>
        <strain evidence="2 3">NBRC 103581</strain>
    </source>
</reference>
<comment type="caution">
    <text evidence="2">The sequence shown here is derived from an EMBL/GenBank/DDBJ whole genome shotgun (WGS) entry which is preliminary data.</text>
</comment>
<feature type="domain" description="Transglutaminase-like" evidence="1">
    <location>
        <begin position="204"/>
        <end position="275"/>
    </location>
</feature>
<dbReference type="Pfam" id="PF01841">
    <property type="entry name" value="Transglut_core"/>
    <property type="match status" value="1"/>
</dbReference>